<dbReference type="Pfam" id="PF01569">
    <property type="entry name" value="PAP2"/>
    <property type="match status" value="1"/>
</dbReference>
<feature type="domain" description="Phosphatidic acid phosphatase type 2/haloperoxidase" evidence="2">
    <location>
        <begin position="82"/>
        <end position="187"/>
    </location>
</feature>
<name>A0ABT7MJX3_9BACL</name>
<proteinExistence type="predicted"/>
<dbReference type="InterPro" id="IPR000326">
    <property type="entry name" value="PAP2/HPO"/>
</dbReference>
<keyword evidence="1" id="KW-0472">Membrane</keyword>
<feature type="transmembrane region" description="Helical" evidence="1">
    <location>
        <begin position="172"/>
        <end position="189"/>
    </location>
</feature>
<protein>
    <submittedName>
        <fullName evidence="3">Phosphatase PAP2 family protein</fullName>
    </submittedName>
</protein>
<evidence type="ECO:0000313" key="3">
    <source>
        <dbReference type="EMBL" id="MDL5375713.1"/>
    </source>
</evidence>
<feature type="transmembrane region" description="Helical" evidence="1">
    <location>
        <begin position="49"/>
        <end position="72"/>
    </location>
</feature>
<sequence>MTSRSQELAITGTIGFILFSVVVVLGWVVPVDRFVTASLEPLAGPLFVYVTELGSVKVLIGLSFIGMLYFLWRGNRFEAFRLPIVVIATLLVTQVLKLVFEVDRPSIDAALDATTYSFPSGHASGSLALYGMLAILMYRRNENLIGFGLLVAMVLAVSLSRVILNVHYFSDVIGGWLVALVIVAGSEVIRRKRN</sequence>
<comment type="caution">
    <text evidence="3">The sequence shown here is derived from an EMBL/GenBank/DDBJ whole genome shotgun (WGS) entry which is preliminary data.</text>
</comment>
<dbReference type="SUPFAM" id="SSF48317">
    <property type="entry name" value="Acid phosphatase/Vanadium-dependent haloperoxidase"/>
    <property type="match status" value="1"/>
</dbReference>
<dbReference type="SMART" id="SM00014">
    <property type="entry name" value="acidPPc"/>
    <property type="match status" value="1"/>
</dbReference>
<keyword evidence="4" id="KW-1185">Reference proteome</keyword>
<keyword evidence="1" id="KW-0812">Transmembrane</keyword>
<feature type="transmembrane region" description="Helical" evidence="1">
    <location>
        <begin position="145"/>
        <end position="166"/>
    </location>
</feature>
<dbReference type="PANTHER" id="PTHR14969">
    <property type="entry name" value="SPHINGOSINE-1-PHOSPHATE PHOSPHOHYDROLASE"/>
    <property type="match status" value="1"/>
</dbReference>
<evidence type="ECO:0000259" key="2">
    <source>
        <dbReference type="SMART" id="SM00014"/>
    </source>
</evidence>
<dbReference type="Gene3D" id="1.20.144.10">
    <property type="entry name" value="Phosphatidic acid phosphatase type 2/haloperoxidase"/>
    <property type="match status" value="2"/>
</dbReference>
<organism evidence="3 4">
    <name type="scientific">Exiguobacterium mexicanum</name>
    <dbReference type="NCBI Taxonomy" id="340146"/>
    <lineage>
        <taxon>Bacteria</taxon>
        <taxon>Bacillati</taxon>
        <taxon>Bacillota</taxon>
        <taxon>Bacilli</taxon>
        <taxon>Bacillales</taxon>
        <taxon>Bacillales Family XII. Incertae Sedis</taxon>
        <taxon>Exiguobacterium</taxon>
    </lineage>
</organism>
<dbReference type="Proteomes" id="UP001230807">
    <property type="component" value="Unassembled WGS sequence"/>
</dbReference>
<evidence type="ECO:0000313" key="4">
    <source>
        <dbReference type="Proteomes" id="UP001230807"/>
    </source>
</evidence>
<dbReference type="PANTHER" id="PTHR14969:SF13">
    <property type="entry name" value="AT30094P"/>
    <property type="match status" value="1"/>
</dbReference>
<evidence type="ECO:0000256" key="1">
    <source>
        <dbReference type="SAM" id="Phobius"/>
    </source>
</evidence>
<keyword evidence="1" id="KW-1133">Transmembrane helix</keyword>
<feature type="transmembrane region" description="Helical" evidence="1">
    <location>
        <begin position="7"/>
        <end position="29"/>
    </location>
</feature>
<reference evidence="3 4" key="1">
    <citation type="submission" date="2023-06" db="EMBL/GenBank/DDBJ databases">
        <title>Influencing factors and mechanism of Cr(VI) reduction by facultative anaerobic Exiguobacterium sp. PY14.</title>
        <authorList>
            <person name="Zou L."/>
        </authorList>
    </citation>
    <scope>NUCLEOTIDE SEQUENCE [LARGE SCALE GENOMIC DNA]</scope>
    <source>
        <strain evidence="3 4">PY14</strain>
    </source>
</reference>
<gene>
    <name evidence="3" type="ORF">QR695_01695</name>
</gene>
<accession>A0ABT7MJX3</accession>
<feature type="transmembrane region" description="Helical" evidence="1">
    <location>
        <begin position="120"/>
        <end position="138"/>
    </location>
</feature>
<feature type="transmembrane region" description="Helical" evidence="1">
    <location>
        <begin position="79"/>
        <end position="100"/>
    </location>
</feature>
<dbReference type="CDD" id="cd03392">
    <property type="entry name" value="PAP2_like_2"/>
    <property type="match status" value="1"/>
</dbReference>
<dbReference type="EMBL" id="JASWER010000001">
    <property type="protein sequence ID" value="MDL5375713.1"/>
    <property type="molecule type" value="Genomic_DNA"/>
</dbReference>
<dbReference type="InterPro" id="IPR036938">
    <property type="entry name" value="PAP2/HPO_sf"/>
</dbReference>
<dbReference type="RefSeq" id="WP_214832378.1">
    <property type="nucleotide sequence ID" value="NZ_CP183077.1"/>
</dbReference>